<dbReference type="Pfam" id="PF06999">
    <property type="entry name" value="Suc_Fer-like"/>
    <property type="match status" value="1"/>
</dbReference>
<dbReference type="CDD" id="cd03062">
    <property type="entry name" value="TRX_Fd_Sucrase"/>
    <property type="match status" value="1"/>
</dbReference>
<evidence type="ECO:0000313" key="4">
    <source>
        <dbReference type="Proteomes" id="UP000242791"/>
    </source>
</evidence>
<evidence type="ECO:0000256" key="1">
    <source>
        <dbReference type="ARBA" id="ARBA00038208"/>
    </source>
</evidence>
<dbReference type="Proteomes" id="UP000242791">
    <property type="component" value="Unassembled WGS sequence"/>
</dbReference>
<dbReference type="STRING" id="1658174.A0A1J9P2J2"/>
<dbReference type="PANTHER" id="PTHR31902">
    <property type="entry name" value="ACTIN PATCHES DISTAL PROTEIN 1"/>
    <property type="match status" value="1"/>
</dbReference>
<comment type="similarity">
    <text evidence="1">Belongs to the AIM32 family.</text>
</comment>
<proteinExistence type="inferred from homology"/>
<dbReference type="InterPro" id="IPR009737">
    <property type="entry name" value="Aim32/Apd1-like"/>
</dbReference>
<evidence type="ECO:0000256" key="2">
    <source>
        <dbReference type="ARBA" id="ARBA00040895"/>
    </source>
</evidence>
<organism evidence="3 4">
    <name type="scientific">Blastomyces percursus</name>
    <dbReference type="NCBI Taxonomy" id="1658174"/>
    <lineage>
        <taxon>Eukaryota</taxon>
        <taxon>Fungi</taxon>
        <taxon>Dikarya</taxon>
        <taxon>Ascomycota</taxon>
        <taxon>Pezizomycotina</taxon>
        <taxon>Eurotiomycetes</taxon>
        <taxon>Eurotiomycetidae</taxon>
        <taxon>Onygenales</taxon>
        <taxon>Ajellomycetaceae</taxon>
        <taxon>Blastomyces</taxon>
    </lineage>
</organism>
<reference evidence="3 4" key="1">
    <citation type="submission" date="2015-08" db="EMBL/GenBank/DDBJ databases">
        <title>Emmonsia species relationships and genome sequence.</title>
        <authorList>
            <person name="Cuomo C.A."/>
            <person name="Schwartz I.S."/>
            <person name="Kenyon C."/>
            <person name="De Hoog G.S."/>
            <person name="Govender N.P."/>
            <person name="Botha A."/>
            <person name="Moreno L."/>
            <person name="De Vries M."/>
            <person name="Munoz J.F."/>
            <person name="Stielow J.B."/>
        </authorList>
    </citation>
    <scope>NUCLEOTIDE SEQUENCE [LARGE SCALE GENOMIC DNA]</scope>
    <source>
        <strain evidence="3 4">EI222</strain>
    </source>
</reference>
<dbReference type="PANTHER" id="PTHR31902:SF7">
    <property type="entry name" value="ALTERED INHERITANCE OF MITOCHONDRIA PROTEIN 32"/>
    <property type="match status" value="1"/>
</dbReference>
<evidence type="ECO:0000313" key="3">
    <source>
        <dbReference type="EMBL" id="OJD10058.1"/>
    </source>
</evidence>
<dbReference type="AlphaFoldDB" id="A0A1J9P2J2"/>
<dbReference type="VEuPathDB" id="FungiDB:ACJ73_09957"/>
<dbReference type="EMBL" id="LGTZ01003172">
    <property type="protein sequence ID" value="OJD10058.1"/>
    <property type="molecule type" value="Genomic_DNA"/>
</dbReference>
<comment type="caution">
    <text evidence="3">The sequence shown here is derived from an EMBL/GenBank/DDBJ whole genome shotgun (WGS) entry which is preliminary data.</text>
</comment>
<sequence>MPPSRTSTLPSALFDMLRECAFMPMTRLSTLCRAKPHHRFNRLRLHLSSRNSSTSSRRITIPAPFPITPSCPEPTCPCAPTPTMPEGLEIDHERELNGTMAPYSQQVLILTGQRDWRSRIEEDGVDEGWGMLVRRLKGLLGRGGKYSDPYNNIMITNTSFPPHHTIAPTPTTASALLFPSFRYIPTIPLDETSLDAFVRAFLLPTSLHPAHDALPAAQREHMRRVPAFQSSLFPNIAQIEDSPTILICGHGHRDQRCGILGPLLQAEFRRVLQGKGFRVSGGEEDGDGGFADDVGRANVGLISHIGGHKYAGNVIIYLPPSLSSPGNRQGGAMSLAGKGIWYGRVEPRHVEGIVEETVLGGRVISEHFRGGIGVDGEIMRL</sequence>
<dbReference type="InterPro" id="IPR036249">
    <property type="entry name" value="Thioredoxin-like_sf"/>
</dbReference>
<name>A0A1J9P2J2_9EURO</name>
<gene>
    <name evidence="3" type="ORF">ACJ73_09957</name>
</gene>
<keyword evidence="4" id="KW-1185">Reference proteome</keyword>
<dbReference type="SUPFAM" id="SSF52833">
    <property type="entry name" value="Thioredoxin-like"/>
    <property type="match status" value="1"/>
</dbReference>
<dbReference type="OrthoDB" id="10253744at2759"/>
<accession>A0A1J9P2J2</accession>
<protein>
    <recommendedName>
        <fullName evidence="2">Altered inheritance of mitochondria protein 32</fullName>
    </recommendedName>
</protein>
<dbReference type="Gene3D" id="3.40.30.10">
    <property type="entry name" value="Glutaredoxin"/>
    <property type="match status" value="1"/>
</dbReference>